<dbReference type="eggNOG" id="COG0484">
    <property type="taxonomic scope" value="Bacteria"/>
</dbReference>
<evidence type="ECO:0000313" key="2">
    <source>
        <dbReference type="EMBL" id="UUN96910.1"/>
    </source>
</evidence>
<dbReference type="EMBL" id="CP092085">
    <property type="protein sequence ID" value="UUN96910.1"/>
    <property type="molecule type" value="Genomic_DNA"/>
</dbReference>
<dbReference type="InterPro" id="IPR036869">
    <property type="entry name" value="J_dom_sf"/>
</dbReference>
<dbReference type="GeneID" id="69461381"/>
<dbReference type="SUPFAM" id="SSF46565">
    <property type="entry name" value="Chaperone J-domain"/>
    <property type="match status" value="1"/>
</dbReference>
<reference evidence="2" key="1">
    <citation type="submission" date="2022-02" db="EMBL/GenBank/DDBJ databases">
        <title>Characterization of Tn125 harboring carbapenem-resistant Acinetobacter bereziniae clinical isolates.</title>
        <authorList>
            <person name="Wong N.-K."/>
            <person name="Pan Q."/>
        </authorList>
    </citation>
    <scope>NUCLEOTIDE SEQUENCE</scope>
    <source>
        <strain evidence="2">GD03393</strain>
    </source>
</reference>
<sequence>MSLKLDVLLKQNSENLSPKQKKFNRLIKKVEQLKVLLSEWEHAQNDIQKRASGEILPKYAELHQIMFQQLEILWKHKLETKWAKTQALRLDDLIESVASQLMIVDTLSEKQFELVEKILSSYEISEDEFFKADIKEHQLEEMNIVDQEELTAERLDEINKRAFIEMMASKLGVESDYFDFEFNLYDHDDFIEKLHEKMEKDREQEFLKQLNKTDRDDYERKLKNEKDKQKKLAEKRALAKQKANQSFKNIYLKIASLIHPDREQNEERKIEKTEILQRVNQAYENKDLFALLKYQIEFTASVEKFNNLAKEQLEFYNINLEEQAEELQSKIDDIIYSFDWNDHIDMHSLGRIKVKDLYKKFDKDVLIIKKNLERAERALEIFSDRAELKSLLRKRYY</sequence>
<dbReference type="RefSeq" id="WP_005030784.1">
    <property type="nucleotide sequence ID" value="NZ_BBLJ01000032.1"/>
</dbReference>
<protein>
    <submittedName>
        <fullName evidence="2">Uncharacterized protein</fullName>
    </submittedName>
</protein>
<keyword evidence="1" id="KW-0143">Chaperone</keyword>
<proteinExistence type="predicted"/>
<gene>
    <name evidence="2" type="ORF">I9054_016315</name>
</gene>
<dbReference type="KEGG" id="aber:BSR55_04850"/>
<evidence type="ECO:0000313" key="3">
    <source>
        <dbReference type="Proteomes" id="UP000644140"/>
    </source>
</evidence>
<dbReference type="Proteomes" id="UP000644140">
    <property type="component" value="Chromosome"/>
</dbReference>
<dbReference type="STRING" id="106648.GCA_000753985_01048"/>
<name>A0A0A8TNH7_ACIBZ</name>
<accession>A0A0A8TNH7</accession>
<organism evidence="2 3">
    <name type="scientific">Acinetobacter bereziniae</name>
    <name type="common">Acinetobacter genomosp. 10</name>
    <dbReference type="NCBI Taxonomy" id="106648"/>
    <lineage>
        <taxon>Bacteria</taxon>
        <taxon>Pseudomonadati</taxon>
        <taxon>Pseudomonadota</taxon>
        <taxon>Gammaproteobacteria</taxon>
        <taxon>Moraxellales</taxon>
        <taxon>Moraxellaceae</taxon>
        <taxon>Acinetobacter</taxon>
    </lineage>
</organism>
<dbReference type="AlphaFoldDB" id="A0A0A8TNH7"/>
<evidence type="ECO:0000256" key="1">
    <source>
        <dbReference type="ARBA" id="ARBA00023186"/>
    </source>
</evidence>